<dbReference type="EMBL" id="JBHSFA010000002">
    <property type="protein sequence ID" value="MFC4540815.1"/>
    <property type="molecule type" value="Genomic_DNA"/>
</dbReference>
<evidence type="ECO:0000313" key="2">
    <source>
        <dbReference type="EMBL" id="MFC4540815.1"/>
    </source>
</evidence>
<dbReference type="RefSeq" id="WP_250138975.1">
    <property type="nucleotide sequence ID" value="NZ_JALIQP010000001.1"/>
</dbReference>
<proteinExistence type="predicted"/>
<keyword evidence="3" id="KW-1185">Reference proteome</keyword>
<feature type="region of interest" description="Disordered" evidence="1">
    <location>
        <begin position="307"/>
        <end position="329"/>
    </location>
</feature>
<reference evidence="2 3" key="1">
    <citation type="journal article" date="2019" name="Int. J. Syst. Evol. Microbiol.">
        <title>The Global Catalogue of Microorganisms (GCM) 10K type strain sequencing project: providing services to taxonomists for standard genome sequencing and annotation.</title>
        <authorList>
            <consortium name="The Broad Institute Genomics Platform"/>
            <consortium name="The Broad Institute Genome Sequencing Center for Infectious Disease"/>
            <person name="Wu L."/>
            <person name="Ma J."/>
        </authorList>
    </citation>
    <scope>NUCLEOTIDE SEQUENCE [LARGE SCALE GENOMIC DNA]</scope>
    <source>
        <strain evidence="2 3">WLHS5</strain>
    </source>
</reference>
<protein>
    <submittedName>
        <fullName evidence="2">Uncharacterized protein</fullName>
    </submittedName>
</protein>
<gene>
    <name evidence="2" type="ORF">ACFO5R_02590</name>
</gene>
<name>A0ABD5PKF0_9EURY</name>
<evidence type="ECO:0000256" key="1">
    <source>
        <dbReference type="SAM" id="MobiDB-lite"/>
    </source>
</evidence>
<accession>A0ABD5PKF0</accession>
<dbReference type="AlphaFoldDB" id="A0ABD5PKF0"/>
<dbReference type="Proteomes" id="UP001595898">
    <property type="component" value="Unassembled WGS sequence"/>
</dbReference>
<sequence length="329" mass="36119">MTVVQQVLFELEAQYFGHPYAVSGNALFNAIARRMDSGDARALHVSHGVFVPGEYGEFPAGTSHEGYAGKLGQSLPEVESCDDLFILRDSAYRWLLDSRPRDAHNAHPLQTHGDRVVFDSTCWFGRPPGQRNRRRSVSWYVHCYLHADSEDVLPLSEEVLDELRVGGGRNYGFGALSVADTQLVDLDALDYSRVTEAAELGEAFWVELVSPYVLESEFPGADSQSVPWWWDVDMEAPGTGSSTETMGGLRRRETRFVDGADSHALVTVDHGQVVGYAGSDPVGTAKNGVLRIGTHSRFGFGEFRVRPASDDRVPERSPVEGDGVVEGDA</sequence>
<comment type="caution">
    <text evidence="2">The sequence shown here is derived from an EMBL/GenBank/DDBJ whole genome shotgun (WGS) entry which is preliminary data.</text>
</comment>
<evidence type="ECO:0000313" key="3">
    <source>
        <dbReference type="Proteomes" id="UP001595898"/>
    </source>
</evidence>
<feature type="compositionally biased region" description="Basic and acidic residues" evidence="1">
    <location>
        <begin position="307"/>
        <end position="319"/>
    </location>
</feature>
<organism evidence="2 3">
    <name type="scientific">Halosolutus amylolyticus</name>
    <dbReference type="NCBI Taxonomy" id="2932267"/>
    <lineage>
        <taxon>Archaea</taxon>
        <taxon>Methanobacteriati</taxon>
        <taxon>Methanobacteriota</taxon>
        <taxon>Stenosarchaea group</taxon>
        <taxon>Halobacteria</taxon>
        <taxon>Halobacteriales</taxon>
        <taxon>Natrialbaceae</taxon>
        <taxon>Halosolutus</taxon>
    </lineage>
</organism>